<organism evidence="2 3">
    <name type="scientific">Fischerella thermalis CCMEE 5318</name>
    <dbReference type="NCBI Taxonomy" id="2019666"/>
    <lineage>
        <taxon>Bacteria</taxon>
        <taxon>Bacillati</taxon>
        <taxon>Cyanobacteriota</taxon>
        <taxon>Cyanophyceae</taxon>
        <taxon>Nostocales</taxon>
        <taxon>Hapalosiphonaceae</taxon>
        <taxon>Fischerella</taxon>
    </lineage>
</organism>
<evidence type="ECO:0000313" key="3">
    <source>
        <dbReference type="Proteomes" id="UP000235081"/>
    </source>
</evidence>
<dbReference type="AlphaFoldDB" id="A0A2N6L8C2"/>
<dbReference type="InterPro" id="IPR004891">
    <property type="entry name" value="Mercury-R_MerC"/>
</dbReference>
<comment type="caution">
    <text evidence="2">The sequence shown here is derived from an EMBL/GenBank/DDBJ whole genome shotgun (WGS) entry which is preliminary data.</text>
</comment>
<reference evidence="2 3" key="1">
    <citation type="submission" date="2017-07" db="EMBL/GenBank/DDBJ databases">
        <title>Genomes of Fischerella (Mastigocladus) sp. strains.</title>
        <authorList>
            <person name="Miller S.R."/>
        </authorList>
    </citation>
    <scope>NUCLEOTIDE SEQUENCE [LARGE SCALE GENOMIC DNA]</scope>
    <source>
        <strain evidence="2 3">CCMEE 5318</strain>
    </source>
</reference>
<feature type="transmembrane region" description="Helical" evidence="1">
    <location>
        <begin position="46"/>
        <end position="63"/>
    </location>
</feature>
<gene>
    <name evidence="2" type="ORF">CEN46_21315</name>
</gene>
<keyword evidence="1" id="KW-1133">Transmembrane helix</keyword>
<evidence type="ECO:0008006" key="4">
    <source>
        <dbReference type="Google" id="ProtNLM"/>
    </source>
</evidence>
<feature type="transmembrane region" description="Helical" evidence="1">
    <location>
        <begin position="100"/>
        <end position="117"/>
    </location>
</feature>
<keyword evidence="1" id="KW-0472">Membrane</keyword>
<protein>
    <recommendedName>
        <fullName evidence="4">MerC domain-containing protein</fullName>
    </recommendedName>
</protein>
<dbReference type="EMBL" id="NMQE01000703">
    <property type="protein sequence ID" value="PMB18355.1"/>
    <property type="molecule type" value="Genomic_DNA"/>
</dbReference>
<dbReference type="Pfam" id="PF03203">
    <property type="entry name" value="MerC"/>
    <property type="match status" value="1"/>
</dbReference>
<proteinExistence type="predicted"/>
<accession>A0A2N6L8C2</accession>
<evidence type="ECO:0000256" key="1">
    <source>
        <dbReference type="SAM" id="Phobius"/>
    </source>
</evidence>
<dbReference type="GO" id="GO:0015097">
    <property type="term" value="F:mercury ion transmembrane transporter activity"/>
    <property type="evidence" value="ECO:0007669"/>
    <property type="project" value="InterPro"/>
</dbReference>
<sequence>MQMIMDKAAIALSTTCAIHCLFLPILLVALPALATTSVGSESFHRLLLWFAFPVSVLALTQGCRRHKDRIVIGAGVLGLALLTTTAIAGHNLLSEDGERVATALGATVLAFGHIRNYRLCNKNKCNL</sequence>
<evidence type="ECO:0000313" key="2">
    <source>
        <dbReference type="EMBL" id="PMB18355.1"/>
    </source>
</evidence>
<name>A0A2N6L8C2_9CYAN</name>
<dbReference type="GO" id="GO:0016020">
    <property type="term" value="C:membrane"/>
    <property type="evidence" value="ECO:0007669"/>
    <property type="project" value="InterPro"/>
</dbReference>
<feature type="transmembrane region" description="Helical" evidence="1">
    <location>
        <begin position="70"/>
        <end position="88"/>
    </location>
</feature>
<keyword evidence="1" id="KW-0812">Transmembrane</keyword>
<dbReference type="Proteomes" id="UP000235081">
    <property type="component" value="Unassembled WGS sequence"/>
</dbReference>